<protein>
    <submittedName>
        <fullName evidence="1">Uncharacterized protein</fullName>
    </submittedName>
</protein>
<comment type="caution">
    <text evidence="1">The sequence shown here is derived from an EMBL/GenBank/DDBJ whole genome shotgun (WGS) entry which is preliminary data.</text>
</comment>
<gene>
    <name evidence="1" type="ORF">GARC_2046</name>
</gene>
<reference evidence="1 2" key="1">
    <citation type="journal article" date="2017" name="Antonie Van Leeuwenhoek">
        <title>Rhizobium rhizosphaerae sp. nov., a novel species isolated from rice rhizosphere.</title>
        <authorList>
            <person name="Zhao J.J."/>
            <person name="Zhang J."/>
            <person name="Zhang R.J."/>
            <person name="Zhang C.W."/>
            <person name="Yin H.Q."/>
            <person name="Zhang X.X."/>
        </authorList>
    </citation>
    <scope>NUCLEOTIDE SEQUENCE [LARGE SCALE GENOMIC DNA]</scope>
    <source>
        <strain evidence="1 2">BSs20135</strain>
    </source>
</reference>
<dbReference type="AlphaFoldDB" id="K6YQU3"/>
<dbReference type="STRING" id="493475.GARC_2046"/>
<name>K6YQU3_9ALTE</name>
<proteinExistence type="predicted"/>
<dbReference type="EMBL" id="BAEO01000027">
    <property type="protein sequence ID" value="GAC19013.1"/>
    <property type="molecule type" value="Genomic_DNA"/>
</dbReference>
<evidence type="ECO:0000313" key="2">
    <source>
        <dbReference type="Proteomes" id="UP000006327"/>
    </source>
</evidence>
<dbReference type="Proteomes" id="UP000006327">
    <property type="component" value="Unassembled WGS sequence"/>
</dbReference>
<organism evidence="1 2">
    <name type="scientific">Paraglaciecola arctica BSs20135</name>
    <dbReference type="NCBI Taxonomy" id="493475"/>
    <lineage>
        <taxon>Bacteria</taxon>
        <taxon>Pseudomonadati</taxon>
        <taxon>Pseudomonadota</taxon>
        <taxon>Gammaproteobacteria</taxon>
        <taxon>Alteromonadales</taxon>
        <taxon>Alteromonadaceae</taxon>
        <taxon>Paraglaciecola</taxon>
    </lineage>
</organism>
<sequence>MERCVKRFIEQNPALQVKTEKRVFSTEYVLTLSKENKKR</sequence>
<accession>K6YQU3</accession>
<evidence type="ECO:0000313" key="1">
    <source>
        <dbReference type="EMBL" id="GAC19013.1"/>
    </source>
</evidence>
<keyword evidence="2" id="KW-1185">Reference proteome</keyword>